<feature type="compositionally biased region" description="Polar residues" evidence="2">
    <location>
        <begin position="162"/>
        <end position="188"/>
    </location>
</feature>
<dbReference type="OrthoDB" id="8956820at2759"/>
<evidence type="ECO:0000256" key="1">
    <source>
        <dbReference type="ARBA" id="ARBA00022553"/>
    </source>
</evidence>
<name>A0A9Q1II81_SYNKA</name>
<feature type="region of interest" description="Disordered" evidence="2">
    <location>
        <begin position="90"/>
        <end position="389"/>
    </location>
</feature>
<evidence type="ECO:0000313" key="4">
    <source>
        <dbReference type="Proteomes" id="UP001152622"/>
    </source>
</evidence>
<accession>A0A9Q1II81</accession>
<feature type="non-terminal residue" evidence="3">
    <location>
        <position position="1"/>
    </location>
</feature>
<evidence type="ECO:0000313" key="3">
    <source>
        <dbReference type="EMBL" id="KAJ8342763.1"/>
    </source>
</evidence>
<feature type="region of interest" description="Disordered" evidence="2">
    <location>
        <begin position="1"/>
        <end position="76"/>
    </location>
</feature>
<feature type="compositionally biased region" description="Basic residues" evidence="2">
    <location>
        <begin position="147"/>
        <end position="159"/>
    </location>
</feature>
<dbReference type="Proteomes" id="UP001152622">
    <property type="component" value="Chromosome 14"/>
</dbReference>
<protein>
    <submittedName>
        <fullName evidence="3">Uncharacterized protein</fullName>
    </submittedName>
</protein>
<evidence type="ECO:0000256" key="2">
    <source>
        <dbReference type="SAM" id="MobiDB-lite"/>
    </source>
</evidence>
<feature type="compositionally biased region" description="Basic and acidic residues" evidence="2">
    <location>
        <begin position="248"/>
        <end position="258"/>
    </location>
</feature>
<reference evidence="3" key="1">
    <citation type="journal article" date="2023" name="Science">
        <title>Genome structures resolve the early diversification of teleost fishes.</title>
        <authorList>
            <person name="Parey E."/>
            <person name="Louis A."/>
            <person name="Montfort J."/>
            <person name="Bouchez O."/>
            <person name="Roques C."/>
            <person name="Iampietro C."/>
            <person name="Lluch J."/>
            <person name="Castinel A."/>
            <person name="Donnadieu C."/>
            <person name="Desvignes T."/>
            <person name="Floi Bucao C."/>
            <person name="Jouanno E."/>
            <person name="Wen M."/>
            <person name="Mejri S."/>
            <person name="Dirks R."/>
            <person name="Jansen H."/>
            <person name="Henkel C."/>
            <person name="Chen W.J."/>
            <person name="Zahm M."/>
            <person name="Cabau C."/>
            <person name="Klopp C."/>
            <person name="Thompson A.W."/>
            <person name="Robinson-Rechavi M."/>
            <person name="Braasch I."/>
            <person name="Lecointre G."/>
            <person name="Bobe J."/>
            <person name="Postlethwait J.H."/>
            <person name="Berthelot C."/>
            <person name="Roest Crollius H."/>
            <person name="Guiguen Y."/>
        </authorList>
    </citation>
    <scope>NUCLEOTIDE SEQUENCE</scope>
    <source>
        <strain evidence="3">WJC10195</strain>
    </source>
</reference>
<dbReference type="PANTHER" id="PTHR14429">
    <property type="entry name" value="FIBROSIN FAMILY MEMBER"/>
    <property type="match status" value="1"/>
</dbReference>
<dbReference type="PRINTS" id="PR01217">
    <property type="entry name" value="PRICHEXTENSN"/>
</dbReference>
<keyword evidence="4" id="KW-1185">Reference proteome</keyword>
<proteinExistence type="predicted"/>
<keyword evidence="1" id="KW-0597">Phosphoprotein</keyword>
<dbReference type="AlphaFoldDB" id="A0A9Q1II81"/>
<comment type="caution">
    <text evidence="3">The sequence shown here is derived from an EMBL/GenBank/DDBJ whole genome shotgun (WGS) entry which is preliminary data.</text>
</comment>
<feature type="compositionally biased region" description="Pro residues" evidence="2">
    <location>
        <begin position="270"/>
        <end position="288"/>
    </location>
</feature>
<sequence>MDGSRSGGLRKKRRSRSERDRERRSKGLRNNHVRASVLRLSSDSEREESRNPSSSRPRPPRRKRKESTSAEEDIIDGFSISGFMTLEALQKDMSLKPQERADSQPGPLHKRRLGRVANGRSLGPRKTRHLHQHSDQENNPRLAHALSKNKRLQKKHRPLKPGQNNCKDSDSESVSGESKPSFQSSSRDQPSDCDSESDQEDKGSDAGSEKLFSTVTNKVPDFSVDALATNDSQEARGLGIPKVSGLERSQERSKDSGKETPLPASNLPKQPSPEAPPPTAAPPTPNPAQAPRAEPAPQRLSPPAPPRPQGPEPPQTAPPRPKAQPQQQPEPPSHPRPPPTPNPHSHPPLSRPPGPPGPPQPAWAAPAPVPLPPQAPVFIREQPQPQLHK</sequence>
<gene>
    <name evidence="3" type="ORF">SKAU_G00326910</name>
</gene>
<dbReference type="PANTHER" id="PTHR14429:SF5">
    <property type="entry name" value="AUTISM SUSCEPTIBILITY GENE 2 PROTEIN"/>
    <property type="match status" value="1"/>
</dbReference>
<feature type="compositionally biased region" description="Pro residues" evidence="2">
    <location>
        <begin position="300"/>
        <end position="375"/>
    </location>
</feature>
<feature type="compositionally biased region" description="Low complexity" evidence="2">
    <location>
        <begin position="289"/>
        <end position="299"/>
    </location>
</feature>
<dbReference type="InterPro" id="IPR023246">
    <property type="entry name" value="AUTS2"/>
</dbReference>
<dbReference type="EMBL" id="JAINUF010000014">
    <property type="protein sequence ID" value="KAJ8342763.1"/>
    <property type="molecule type" value="Genomic_DNA"/>
</dbReference>
<feature type="compositionally biased region" description="Basic and acidic residues" evidence="2">
    <location>
        <begin position="90"/>
        <end position="102"/>
    </location>
</feature>
<organism evidence="3 4">
    <name type="scientific">Synaphobranchus kaupii</name>
    <name type="common">Kaup's arrowtooth eel</name>
    <dbReference type="NCBI Taxonomy" id="118154"/>
    <lineage>
        <taxon>Eukaryota</taxon>
        <taxon>Metazoa</taxon>
        <taxon>Chordata</taxon>
        <taxon>Craniata</taxon>
        <taxon>Vertebrata</taxon>
        <taxon>Euteleostomi</taxon>
        <taxon>Actinopterygii</taxon>
        <taxon>Neopterygii</taxon>
        <taxon>Teleostei</taxon>
        <taxon>Anguilliformes</taxon>
        <taxon>Synaphobranchidae</taxon>
        <taxon>Synaphobranchus</taxon>
    </lineage>
</organism>